<gene>
    <name evidence="2" type="ORF">C8259_08895</name>
</gene>
<feature type="region of interest" description="Disordered" evidence="1">
    <location>
        <begin position="30"/>
        <end position="60"/>
    </location>
</feature>
<dbReference type="RefSeq" id="WP_063030150.1">
    <property type="nucleotide sequence ID" value="NZ_PYHS01000004.1"/>
</dbReference>
<name>A0A2T2Z869_9NOCA</name>
<comment type="caution">
    <text evidence="2">The sequence shown here is derived from an EMBL/GenBank/DDBJ whole genome shotgun (WGS) entry which is preliminary data.</text>
</comment>
<reference evidence="2 3" key="1">
    <citation type="submission" date="2018-02" db="EMBL/GenBank/DDBJ databases">
        <title>8 Nocardia nova and 1 Nocardia cyriacigeorgica strain used for evolution to TMP-SMX.</title>
        <authorList>
            <person name="Mehta H."/>
            <person name="Weng J."/>
            <person name="Shamoo Y."/>
        </authorList>
    </citation>
    <scope>NUCLEOTIDE SEQUENCE [LARGE SCALE GENOMIC DNA]</scope>
    <source>
        <strain evidence="2 3">ATCC 33727</strain>
    </source>
</reference>
<proteinExistence type="predicted"/>
<dbReference type="AlphaFoldDB" id="A0A2T2Z869"/>
<evidence type="ECO:0000313" key="2">
    <source>
        <dbReference type="EMBL" id="PSR63958.1"/>
    </source>
</evidence>
<dbReference type="Proteomes" id="UP000241647">
    <property type="component" value="Unassembled WGS sequence"/>
</dbReference>
<accession>A0A2T2Z869</accession>
<evidence type="ECO:0008006" key="4">
    <source>
        <dbReference type="Google" id="ProtNLM"/>
    </source>
</evidence>
<evidence type="ECO:0000256" key="1">
    <source>
        <dbReference type="SAM" id="MobiDB-lite"/>
    </source>
</evidence>
<dbReference type="EMBL" id="PYHS01000004">
    <property type="protein sequence ID" value="PSR63958.1"/>
    <property type="molecule type" value="Genomic_DNA"/>
</dbReference>
<organism evidence="2 3">
    <name type="scientific">Nocardia nova</name>
    <dbReference type="NCBI Taxonomy" id="37330"/>
    <lineage>
        <taxon>Bacteria</taxon>
        <taxon>Bacillati</taxon>
        <taxon>Actinomycetota</taxon>
        <taxon>Actinomycetes</taxon>
        <taxon>Mycobacteriales</taxon>
        <taxon>Nocardiaceae</taxon>
        <taxon>Nocardia</taxon>
    </lineage>
</organism>
<protein>
    <recommendedName>
        <fullName evidence="4">Heme exporter protein D</fullName>
    </recommendedName>
</protein>
<feature type="compositionally biased region" description="Basic and acidic residues" evidence="1">
    <location>
        <begin position="30"/>
        <end position="44"/>
    </location>
</feature>
<sequence>MIIFGHAYTIAGLLFLVAVAYGLAQNAIRERNADRNARPAETRRRQAAPSIEPHQDRKAA</sequence>
<evidence type="ECO:0000313" key="3">
    <source>
        <dbReference type="Proteomes" id="UP000241647"/>
    </source>
</evidence>